<evidence type="ECO:0000313" key="1">
    <source>
        <dbReference type="EMBL" id="TXF90215.1"/>
    </source>
</evidence>
<comment type="caution">
    <text evidence="1">The sequence shown here is derived from an EMBL/GenBank/DDBJ whole genome shotgun (WGS) entry which is preliminary data.</text>
</comment>
<evidence type="ECO:0000313" key="2">
    <source>
        <dbReference type="Proteomes" id="UP000321907"/>
    </source>
</evidence>
<reference evidence="1 2" key="1">
    <citation type="submission" date="2019-08" db="EMBL/GenBank/DDBJ databases">
        <title>Lewinella sp. strain SSH13 Genome sequencing and assembly.</title>
        <authorList>
            <person name="Kim I."/>
        </authorList>
    </citation>
    <scope>NUCLEOTIDE SEQUENCE [LARGE SCALE GENOMIC DNA]</scope>
    <source>
        <strain evidence="1 2">SSH13</strain>
    </source>
</reference>
<dbReference type="Proteomes" id="UP000321907">
    <property type="component" value="Unassembled WGS sequence"/>
</dbReference>
<keyword evidence="2" id="KW-1185">Reference proteome</keyword>
<dbReference type="RefSeq" id="WP_147929972.1">
    <property type="nucleotide sequence ID" value="NZ_VOXD01000008.1"/>
</dbReference>
<dbReference type="AlphaFoldDB" id="A0A5C7FGT0"/>
<sequence length="165" mass="19026">MRRVFVFIILECLLSSVDASAQSRLNVVIERNGCVESNISDFEIVFPSPDSTHLYDTLKVAYRIGEVVGGESMYESIMLMPPDSNALISFKSWRLVDGFIRNKPYSFKTKIDVFQQAYLHIKIFDLPSKMRAEYKTDFLWEYATDYFSSSNVTKRVKKAAQCECQ</sequence>
<protein>
    <submittedName>
        <fullName evidence="1">Uncharacterized protein</fullName>
    </submittedName>
</protein>
<organism evidence="1 2">
    <name type="scientific">Neolewinella aurantiaca</name>
    <dbReference type="NCBI Taxonomy" id="2602767"/>
    <lineage>
        <taxon>Bacteria</taxon>
        <taxon>Pseudomonadati</taxon>
        <taxon>Bacteroidota</taxon>
        <taxon>Saprospiria</taxon>
        <taxon>Saprospirales</taxon>
        <taxon>Lewinellaceae</taxon>
        <taxon>Neolewinella</taxon>
    </lineage>
</organism>
<proteinExistence type="predicted"/>
<dbReference type="EMBL" id="VOXD01000008">
    <property type="protein sequence ID" value="TXF90215.1"/>
    <property type="molecule type" value="Genomic_DNA"/>
</dbReference>
<accession>A0A5C7FGT0</accession>
<name>A0A5C7FGT0_9BACT</name>
<gene>
    <name evidence="1" type="ORF">FUA23_06760</name>
</gene>